<comment type="caution">
    <text evidence="2">The sequence shown here is derived from an EMBL/GenBank/DDBJ whole genome shotgun (WGS) entry which is preliminary data.</text>
</comment>
<sequence length="344" mass="37172">MRRPSTILSLLLLALSLQHCSAFVGPQSTTLGCHGLVSLSSTRTDTGPTTAGTTSGGAVDPNEFNVSLEQAAALWTVSVSETTFLERQAGIPFMDSKSKDHYVDTIELSVSRQGGMGLELLELAGGREQDDLGIVIVEGVNGNAQQAGVIPGDSIAAITIVTNNGDADESSASLSSSESVENLACECRNFDTTMGLLTSLPAEAESVVLTIKRLRRWPKVQVVVEYPPIQCANPKENTEEVELFAGENLRQALLNRGIVFEDSKLTRKCDFCGGKCTIKVDLGMELLNPMSLTEEKLMKNNPKCRLGCKTIVAQDMQEGVLRLKVNLGEWTDKDKRDANVFFSR</sequence>
<dbReference type="AlphaFoldDB" id="A0A9N8HKM3"/>
<dbReference type="InterPro" id="IPR036010">
    <property type="entry name" value="2Fe-2S_ferredoxin-like_sf"/>
</dbReference>
<organism evidence="2 3">
    <name type="scientific">Seminavis robusta</name>
    <dbReference type="NCBI Taxonomy" id="568900"/>
    <lineage>
        <taxon>Eukaryota</taxon>
        <taxon>Sar</taxon>
        <taxon>Stramenopiles</taxon>
        <taxon>Ochrophyta</taxon>
        <taxon>Bacillariophyta</taxon>
        <taxon>Bacillariophyceae</taxon>
        <taxon>Bacillariophycidae</taxon>
        <taxon>Naviculales</taxon>
        <taxon>Naviculaceae</taxon>
        <taxon>Seminavis</taxon>
    </lineage>
</organism>
<dbReference type="SUPFAM" id="SSF54292">
    <property type="entry name" value="2Fe-2S ferredoxin-like"/>
    <property type="match status" value="1"/>
</dbReference>
<feature type="chain" id="PRO_5040426692" evidence="1">
    <location>
        <begin position="23"/>
        <end position="344"/>
    </location>
</feature>
<dbReference type="GO" id="GO:0051536">
    <property type="term" value="F:iron-sulfur cluster binding"/>
    <property type="evidence" value="ECO:0007669"/>
    <property type="project" value="InterPro"/>
</dbReference>
<keyword evidence="3" id="KW-1185">Reference proteome</keyword>
<dbReference type="Gene3D" id="3.10.20.30">
    <property type="match status" value="1"/>
</dbReference>
<proteinExistence type="predicted"/>
<evidence type="ECO:0000313" key="3">
    <source>
        <dbReference type="Proteomes" id="UP001153069"/>
    </source>
</evidence>
<dbReference type="OrthoDB" id="5987010at2759"/>
<reference evidence="2" key="1">
    <citation type="submission" date="2020-06" db="EMBL/GenBank/DDBJ databases">
        <authorList>
            <consortium name="Plant Systems Biology data submission"/>
        </authorList>
    </citation>
    <scope>NUCLEOTIDE SEQUENCE</scope>
    <source>
        <strain evidence="2">D6</strain>
    </source>
</reference>
<gene>
    <name evidence="2" type="ORF">SEMRO_954_G224380.1</name>
</gene>
<keyword evidence="1" id="KW-0732">Signal</keyword>
<accession>A0A9N8HKM3</accession>
<dbReference type="EMBL" id="CAICTM010000952">
    <property type="protein sequence ID" value="CAB9518693.1"/>
    <property type="molecule type" value="Genomic_DNA"/>
</dbReference>
<name>A0A9N8HKM3_9STRA</name>
<dbReference type="PROSITE" id="PS51257">
    <property type="entry name" value="PROKAR_LIPOPROTEIN"/>
    <property type="match status" value="1"/>
</dbReference>
<feature type="signal peptide" evidence="1">
    <location>
        <begin position="1"/>
        <end position="22"/>
    </location>
</feature>
<dbReference type="Proteomes" id="UP001153069">
    <property type="component" value="Unassembled WGS sequence"/>
</dbReference>
<protein>
    <submittedName>
        <fullName evidence="2">Ferredoxin</fullName>
    </submittedName>
</protein>
<evidence type="ECO:0000313" key="2">
    <source>
        <dbReference type="EMBL" id="CAB9518693.1"/>
    </source>
</evidence>
<dbReference type="InterPro" id="IPR012675">
    <property type="entry name" value="Beta-grasp_dom_sf"/>
</dbReference>
<evidence type="ECO:0000256" key="1">
    <source>
        <dbReference type="SAM" id="SignalP"/>
    </source>
</evidence>